<reference evidence="12 13" key="1">
    <citation type="journal article" date="2015" name="Genome Announc.">
        <title>Genome Sequence of 'Candidatus Thioglobus singularis' Strain PS1, a Mixotroph from the SUP05 Clade of Marine Gammaproteobacteria.</title>
        <authorList>
            <person name="Marshall K.T."/>
            <person name="Morris R.M."/>
        </authorList>
    </citation>
    <scope>NUCLEOTIDE SEQUENCE [LARGE SCALE GENOMIC DNA]</scope>
    <source>
        <strain evidence="12 13">PS1</strain>
    </source>
</reference>
<feature type="domain" description="O-GlcNAc transferase C-terminal" evidence="11">
    <location>
        <begin position="561"/>
        <end position="715"/>
    </location>
</feature>
<evidence type="ECO:0000256" key="5">
    <source>
        <dbReference type="ARBA" id="ARBA00022676"/>
    </source>
</evidence>
<evidence type="ECO:0000313" key="13">
    <source>
        <dbReference type="Proteomes" id="UP000068905"/>
    </source>
</evidence>
<accession>A0A0M4L4M6</accession>
<dbReference type="PANTHER" id="PTHR44366">
    <property type="entry name" value="UDP-N-ACETYLGLUCOSAMINE--PEPTIDE N-ACETYLGLUCOSAMINYLTRANSFERASE 110 KDA SUBUNIT"/>
    <property type="match status" value="1"/>
</dbReference>
<keyword evidence="5" id="KW-0328">Glycosyltransferase</keyword>
<dbReference type="PROSITE" id="PS50293">
    <property type="entry name" value="TPR_REGION"/>
    <property type="match status" value="9"/>
</dbReference>
<dbReference type="InterPro" id="IPR011990">
    <property type="entry name" value="TPR-like_helical_dom_sf"/>
</dbReference>
<keyword evidence="6" id="KW-0808">Transferase</keyword>
<feature type="repeat" description="TPR" evidence="10">
    <location>
        <begin position="313"/>
        <end position="346"/>
    </location>
</feature>
<feature type="repeat" description="TPR" evidence="10">
    <location>
        <begin position="177"/>
        <end position="210"/>
    </location>
</feature>
<feature type="repeat" description="TPR" evidence="10">
    <location>
        <begin position="451"/>
        <end position="484"/>
    </location>
</feature>
<keyword evidence="8 10" id="KW-0802">TPR repeat</keyword>
<evidence type="ECO:0000256" key="2">
    <source>
        <dbReference type="ARBA" id="ARBA00005386"/>
    </source>
</evidence>
<dbReference type="SMART" id="SM00386">
    <property type="entry name" value="HAT"/>
    <property type="match status" value="6"/>
</dbReference>
<feature type="repeat" description="TPR" evidence="10">
    <location>
        <begin position="109"/>
        <end position="142"/>
    </location>
</feature>
<dbReference type="EMBL" id="CP006911">
    <property type="protein sequence ID" value="ALE02196.1"/>
    <property type="molecule type" value="Genomic_DNA"/>
</dbReference>
<evidence type="ECO:0000256" key="1">
    <source>
        <dbReference type="ARBA" id="ARBA00004922"/>
    </source>
</evidence>
<organism evidence="12 13">
    <name type="scientific">Candidatus Pseudothioglobus singularis PS1</name>
    <dbReference type="NCBI Taxonomy" id="1125411"/>
    <lineage>
        <taxon>Bacteria</taxon>
        <taxon>Pseudomonadati</taxon>
        <taxon>Pseudomonadota</taxon>
        <taxon>Gammaproteobacteria</taxon>
        <taxon>Candidatus Pseudothioglobaceae</taxon>
        <taxon>Candidatus Pseudothioglobus</taxon>
    </lineage>
</organism>
<dbReference type="SMART" id="SM00671">
    <property type="entry name" value="SEL1"/>
    <property type="match status" value="5"/>
</dbReference>
<sequence>MNPEEQSNLEMNAAIKLFSSGKFQKALEVTQALSKNSPRDSLLHNIMGACYAGLGQLSSAVKSYEIAINLDPNYAKAFYNLGDTYLQLKNYEESIKCYEKSLEIDPYYVNALSNLGNVLRENDQLDNAIEAYEKALKIDPNSIIAHSGICIVLNEMGKLEHMIEHLHAVIKLKPDFSEAHNNLGNTLRELGRLGEAVDSYQKALEVNAEFSEVHNNLGNAFIELGYFGEAVESYQKALKINPDYPALHNNLGNAFKELGRFDDALKSYHNALSYNPDYPDSLNNLGIIFSKMGELEQSVQYYKRAISKAPDFEEAYVNLGNVLNELNHFDEAVHFYNKAIEINPNSEHTYNNLGLILLGKDDFLDKAVKSFEKAIQINPNFAAAYNNIAQAFRNLQKPEKAVESYKKAIEINPSLVVAYNNLGNILATDFNKLDEAALYFEKAIEINPNFAEAFSNLGNVMRELDRLDEALNFYERANNLQPNLDNILGNILRTKMEFCNWDNLKSLITDLKQKIINNEKVINPFVLLALIDNSALQLKVAELMTNVYHPKRNLLPVIENHPKSQKIKIGYFSAGFSEHLTAELYEMHNRDHFEIHAFSFGKATNDEMNLRIKAGVDQFHEVQAMTHQDITELARSFKIDIAVDLAGHTLESRTDIFAMSVAPIQLSYIGYLGSMGAEYYDYLIADPVMIPKESQKYYMEKIVYLPSFQVNDSKDLPPNIVMTRKDVGLPDKGFVFCCFNNTYKMTPTTFDSWARILKAVEDSVLIIFANNELSKANLTKEIKKRGVAAERLIFGDSVSRPEYLARFKVADLFLDTQPYNAGTTASDALKMGLPMLTIKGEAYQARMGASIVNALNLPELITTSSKEYESLAIELAKNPEKLNKIKEKLQNNLSTAPLFDTPLFTKNLESAYTQMYERYHKGLEPDHIFVE</sequence>
<dbReference type="Pfam" id="PF13181">
    <property type="entry name" value="TPR_8"/>
    <property type="match status" value="2"/>
</dbReference>
<feature type="repeat" description="TPR" evidence="10">
    <location>
        <begin position="211"/>
        <end position="244"/>
    </location>
</feature>
<evidence type="ECO:0000256" key="6">
    <source>
        <dbReference type="ARBA" id="ARBA00022679"/>
    </source>
</evidence>
<dbReference type="PATRIC" id="fig|1125411.7.peg.1265"/>
<dbReference type="Proteomes" id="UP000068905">
    <property type="component" value="Chromosome"/>
</dbReference>
<evidence type="ECO:0000259" key="11">
    <source>
        <dbReference type="Pfam" id="PF13844"/>
    </source>
</evidence>
<evidence type="ECO:0000256" key="9">
    <source>
        <dbReference type="ARBA" id="ARBA00022941"/>
    </source>
</evidence>
<dbReference type="GO" id="GO:0097363">
    <property type="term" value="F:protein O-acetylglucosaminyltransferase activity"/>
    <property type="evidence" value="ECO:0007669"/>
    <property type="project" value="UniProtKB-EC"/>
</dbReference>
<dbReference type="Pfam" id="PF13431">
    <property type="entry name" value="TPR_17"/>
    <property type="match status" value="1"/>
</dbReference>
<dbReference type="InterPro" id="IPR029489">
    <property type="entry name" value="OGT/SEC/SPY_C"/>
</dbReference>
<dbReference type="Gene3D" id="3.40.50.11380">
    <property type="match status" value="1"/>
</dbReference>
<dbReference type="Pfam" id="PF00515">
    <property type="entry name" value="TPR_1"/>
    <property type="match status" value="4"/>
</dbReference>
<dbReference type="Gene3D" id="1.25.40.10">
    <property type="entry name" value="Tetratricopeptide repeat domain"/>
    <property type="match status" value="8"/>
</dbReference>
<protein>
    <recommendedName>
        <fullName evidence="4">Probable UDP-N-acetylglucosamine--peptide N-acetylglucosaminyltransferase SPINDLY</fullName>
        <ecNumber evidence="3">2.4.1.255</ecNumber>
    </recommendedName>
</protein>
<feature type="repeat" description="TPR" evidence="10">
    <location>
        <begin position="382"/>
        <end position="415"/>
    </location>
</feature>
<dbReference type="EC" id="2.4.1.255" evidence="3"/>
<dbReference type="STRING" id="1125411.W908_06400"/>
<comment type="pathway">
    <text evidence="1">Protein modification; protein glycosylation.</text>
</comment>
<evidence type="ECO:0000256" key="4">
    <source>
        <dbReference type="ARBA" id="ARBA00019143"/>
    </source>
</evidence>
<dbReference type="GO" id="GO:0009740">
    <property type="term" value="P:gibberellic acid mediated signaling pathway"/>
    <property type="evidence" value="ECO:0007669"/>
    <property type="project" value="UniProtKB-KW"/>
</dbReference>
<feature type="repeat" description="TPR" evidence="10">
    <location>
        <begin position="279"/>
        <end position="312"/>
    </location>
</feature>
<dbReference type="Pfam" id="PF13414">
    <property type="entry name" value="TPR_11"/>
    <property type="match status" value="1"/>
</dbReference>
<dbReference type="SUPFAM" id="SSF53756">
    <property type="entry name" value="UDP-Glycosyltransferase/glycogen phosphorylase"/>
    <property type="match status" value="1"/>
</dbReference>
<evidence type="ECO:0000256" key="7">
    <source>
        <dbReference type="ARBA" id="ARBA00022737"/>
    </source>
</evidence>
<dbReference type="OrthoDB" id="255821at2"/>
<dbReference type="KEGG" id="tsn:W908_06400"/>
<dbReference type="InterPro" id="IPR019734">
    <property type="entry name" value="TPR_rpt"/>
</dbReference>
<comment type="similarity">
    <text evidence="2">Belongs to the glycosyltransferase 41 family. O-GlcNAc transferase subfamily.</text>
</comment>
<dbReference type="GO" id="GO:0006396">
    <property type="term" value="P:RNA processing"/>
    <property type="evidence" value="ECO:0007669"/>
    <property type="project" value="InterPro"/>
</dbReference>
<dbReference type="InterPro" id="IPR003107">
    <property type="entry name" value="HAT"/>
</dbReference>
<dbReference type="AlphaFoldDB" id="A0A0M4L4M6"/>
<feature type="domain" description="O-GlcNAc transferase C-terminal" evidence="11">
    <location>
        <begin position="718"/>
        <end position="908"/>
    </location>
</feature>
<dbReference type="PROSITE" id="PS50005">
    <property type="entry name" value="TPR"/>
    <property type="match status" value="10"/>
</dbReference>
<name>A0A0M4L4M6_9GAMM</name>
<evidence type="ECO:0000313" key="12">
    <source>
        <dbReference type="EMBL" id="ALE02196.1"/>
    </source>
</evidence>
<dbReference type="Pfam" id="PF13844">
    <property type="entry name" value="Glyco_transf_41"/>
    <property type="match status" value="2"/>
</dbReference>
<keyword evidence="7" id="KW-0677">Repeat</keyword>
<gene>
    <name evidence="12" type="ORF">W908_06400</name>
</gene>
<dbReference type="RefSeq" id="WP_053820404.1">
    <property type="nucleotide sequence ID" value="NZ_CP006911.1"/>
</dbReference>
<dbReference type="UniPathway" id="UPA00378"/>
<evidence type="ECO:0000256" key="10">
    <source>
        <dbReference type="PROSITE-ProRule" id="PRU00339"/>
    </source>
</evidence>
<evidence type="ECO:0000256" key="3">
    <source>
        <dbReference type="ARBA" id="ARBA00011970"/>
    </source>
</evidence>
<dbReference type="InterPro" id="IPR037919">
    <property type="entry name" value="OGT"/>
</dbReference>
<evidence type="ECO:0000256" key="8">
    <source>
        <dbReference type="ARBA" id="ARBA00022803"/>
    </source>
</evidence>
<dbReference type="SUPFAM" id="SSF48452">
    <property type="entry name" value="TPR-like"/>
    <property type="match status" value="3"/>
</dbReference>
<feature type="repeat" description="TPR" evidence="10">
    <location>
        <begin position="41"/>
        <end position="74"/>
    </location>
</feature>
<dbReference type="PANTHER" id="PTHR44366:SF1">
    <property type="entry name" value="UDP-N-ACETYLGLUCOSAMINE--PEPTIDE N-ACETYLGLUCOSAMINYLTRANSFERASE 110 KDA SUBUNIT"/>
    <property type="match status" value="1"/>
</dbReference>
<dbReference type="InterPro" id="IPR006597">
    <property type="entry name" value="Sel1-like"/>
</dbReference>
<proteinExistence type="inferred from homology"/>
<feature type="repeat" description="TPR" evidence="10">
    <location>
        <begin position="245"/>
        <end position="278"/>
    </location>
</feature>
<dbReference type="Gene3D" id="3.40.50.2000">
    <property type="entry name" value="Glycogen Phosphorylase B"/>
    <property type="match status" value="1"/>
</dbReference>
<feature type="repeat" description="TPR" evidence="10">
    <location>
        <begin position="75"/>
        <end position="108"/>
    </location>
</feature>
<keyword evidence="9" id="KW-0939">Gibberellin signaling pathway</keyword>
<keyword evidence="13" id="KW-1185">Reference proteome</keyword>
<dbReference type="SMART" id="SM00028">
    <property type="entry name" value="TPR"/>
    <property type="match status" value="14"/>
</dbReference>
<dbReference type="GO" id="GO:0006493">
    <property type="term" value="P:protein O-linked glycosylation"/>
    <property type="evidence" value="ECO:0007669"/>
    <property type="project" value="InterPro"/>
</dbReference>
<dbReference type="Pfam" id="PF13424">
    <property type="entry name" value="TPR_12"/>
    <property type="match status" value="1"/>
</dbReference>